<protein>
    <recommendedName>
        <fullName evidence="3">Phage gp6-like head-tail connector protein</fullName>
    </recommendedName>
</protein>
<accession>G9X2L5</accession>
<dbReference type="EMBL" id="AFZE01000056">
    <property type="protein sequence ID" value="EHL11085.1"/>
    <property type="molecule type" value="Genomic_DNA"/>
</dbReference>
<dbReference type="Proteomes" id="UP000006437">
    <property type="component" value="Unassembled WGS sequence"/>
</dbReference>
<dbReference type="AlphaFoldDB" id="G9X2L5"/>
<dbReference type="HOGENOM" id="CLU_2013095_0_0_9"/>
<name>G9X2L5_9FIRM</name>
<dbReference type="RefSeq" id="WP_009524858.1">
    <property type="nucleotide sequence ID" value="NZ_JH414548.1"/>
</dbReference>
<proteinExistence type="predicted"/>
<reference evidence="1 2" key="1">
    <citation type="submission" date="2011-08" db="EMBL/GenBank/DDBJ databases">
        <title>The Genome Sequence of Eubacteriaceae bacterium ACC19a.</title>
        <authorList>
            <consortium name="The Broad Institute Genome Sequencing Platform"/>
            <person name="Earl A."/>
            <person name="Ward D."/>
            <person name="Feldgarden M."/>
            <person name="Gevers D."/>
            <person name="Sizova M."/>
            <person name="Hazen A."/>
            <person name="Epstein S."/>
            <person name="Young S.K."/>
            <person name="Zeng Q."/>
            <person name="Gargeya S."/>
            <person name="Fitzgerald M."/>
            <person name="Haas B."/>
            <person name="Abouelleil A."/>
            <person name="Alvarado L."/>
            <person name="Arachchi H.M."/>
            <person name="Berlin A."/>
            <person name="Brown A."/>
            <person name="Chapman S.B."/>
            <person name="Chen Z."/>
            <person name="Dunbar C."/>
            <person name="Freedman E."/>
            <person name="Gearin G."/>
            <person name="Gellesch M."/>
            <person name="Goldberg J."/>
            <person name="Griggs A."/>
            <person name="Gujja S."/>
            <person name="Heiman D."/>
            <person name="Howarth C."/>
            <person name="Larson L."/>
            <person name="Lui A."/>
            <person name="MacDonald P.J.P."/>
            <person name="Montmayeur A."/>
            <person name="Murphy C."/>
            <person name="Neiman D."/>
            <person name="Pearson M."/>
            <person name="Priest M."/>
            <person name="Roberts A."/>
            <person name="Saif S."/>
            <person name="Shea T."/>
            <person name="Shenoy N."/>
            <person name="Sisk P."/>
            <person name="Stolte C."/>
            <person name="Sykes S."/>
            <person name="Wortman J."/>
            <person name="Nusbaum C."/>
            <person name="Birren B."/>
        </authorList>
    </citation>
    <scope>NUCLEOTIDE SEQUENCE [LARGE SCALE GENOMIC DNA]</scope>
    <source>
        <strain evidence="1 2">ACC19a</strain>
    </source>
</reference>
<sequence length="123" mass="14385">MLDRIKDFIKFLGYKIKDVDNSLIDYILGNETDRLKNDINQTEIPEKLEFLLIERVVSAFFNMKISTNSLGDDFSFEESVKLIKMGDTSYDFGDVSSQKDMFVNYINSLGKGSDYICYRKFKW</sequence>
<evidence type="ECO:0000313" key="1">
    <source>
        <dbReference type="EMBL" id="EHL11085.1"/>
    </source>
</evidence>
<gene>
    <name evidence="1" type="ORF">HMPREF9629_00622</name>
</gene>
<comment type="caution">
    <text evidence="1">The sequence shown here is derived from an EMBL/GenBank/DDBJ whole genome shotgun (WGS) entry which is preliminary data.</text>
</comment>
<dbReference type="BioCyc" id="EBAC796937-HMP:GMGH-624-MONOMER"/>
<evidence type="ECO:0008006" key="3">
    <source>
        <dbReference type="Google" id="ProtNLM"/>
    </source>
</evidence>
<organism evidence="1 2">
    <name type="scientific">Peptoanaerobacter stomatis</name>
    <dbReference type="NCBI Taxonomy" id="796937"/>
    <lineage>
        <taxon>Bacteria</taxon>
        <taxon>Bacillati</taxon>
        <taxon>Bacillota</taxon>
        <taxon>Clostridia</taxon>
        <taxon>Peptostreptococcales</taxon>
        <taxon>Filifactoraceae</taxon>
        <taxon>Peptoanaerobacter</taxon>
    </lineage>
</organism>
<evidence type="ECO:0000313" key="2">
    <source>
        <dbReference type="Proteomes" id="UP000006437"/>
    </source>
</evidence>